<keyword evidence="8" id="KW-0764">Sulfate transport</keyword>
<evidence type="ECO:0000256" key="6">
    <source>
        <dbReference type="ARBA" id="ARBA00022692"/>
    </source>
</evidence>
<feature type="transmembrane region" description="Helical" evidence="10">
    <location>
        <begin position="64"/>
        <end position="97"/>
    </location>
</feature>
<dbReference type="GO" id="GO:0009675">
    <property type="term" value="F:high-affinity sulfate:proton symporter activity"/>
    <property type="evidence" value="ECO:0007669"/>
    <property type="project" value="TreeGrafter"/>
</dbReference>
<comment type="subcellular location">
    <subcellularLocation>
        <location evidence="1">Membrane</location>
        <topology evidence="1">Multi-pass membrane protein</topology>
    </subcellularLocation>
</comment>
<dbReference type="GO" id="GO:0000103">
    <property type="term" value="P:sulfate assimilation"/>
    <property type="evidence" value="ECO:0007669"/>
    <property type="project" value="TreeGrafter"/>
</dbReference>
<gene>
    <name evidence="11" type="ORF">FJU08_06180</name>
</gene>
<evidence type="ECO:0000256" key="10">
    <source>
        <dbReference type="SAM" id="Phobius"/>
    </source>
</evidence>
<evidence type="ECO:0000256" key="7">
    <source>
        <dbReference type="ARBA" id="ARBA00022989"/>
    </source>
</evidence>
<protein>
    <submittedName>
        <fullName evidence="11">Sulfate transporter family protein</fullName>
    </submittedName>
</protein>
<accession>A0A506UGR8</accession>
<feature type="transmembrane region" description="Helical" evidence="10">
    <location>
        <begin position="21"/>
        <end position="44"/>
    </location>
</feature>
<evidence type="ECO:0000313" key="11">
    <source>
        <dbReference type="EMBL" id="TPW32574.1"/>
    </source>
</evidence>
<dbReference type="PANTHER" id="PTHR37468">
    <property type="entry name" value="SULFATE TRANSPORTER CYSZ"/>
    <property type="match status" value="1"/>
</dbReference>
<dbReference type="OrthoDB" id="5421146at2"/>
<keyword evidence="7 10" id="KW-1133">Transmembrane helix</keyword>
<evidence type="ECO:0000256" key="3">
    <source>
        <dbReference type="ARBA" id="ARBA00022475"/>
    </source>
</evidence>
<evidence type="ECO:0000256" key="8">
    <source>
        <dbReference type="ARBA" id="ARBA00023032"/>
    </source>
</evidence>
<dbReference type="Pfam" id="PF07264">
    <property type="entry name" value="EI24"/>
    <property type="match status" value="1"/>
</dbReference>
<dbReference type="PANTHER" id="PTHR37468:SF1">
    <property type="entry name" value="SULFATE TRANSPORTER CYSZ"/>
    <property type="match status" value="1"/>
</dbReference>
<dbReference type="Proteomes" id="UP000318801">
    <property type="component" value="Unassembled WGS sequence"/>
</dbReference>
<evidence type="ECO:0000256" key="5">
    <source>
        <dbReference type="ARBA" id="ARBA00022605"/>
    </source>
</evidence>
<feature type="transmembrane region" description="Helical" evidence="10">
    <location>
        <begin position="193"/>
        <end position="225"/>
    </location>
</feature>
<keyword evidence="9 10" id="KW-0472">Membrane</keyword>
<keyword evidence="5" id="KW-0028">Amino-acid biosynthesis</keyword>
<evidence type="ECO:0000313" key="12">
    <source>
        <dbReference type="Proteomes" id="UP000318801"/>
    </source>
</evidence>
<proteinExistence type="predicted"/>
<sequence>MLIEAARRAGADLIDPKLRGILWKVLGLSLICLIALWFAVRALFMWLAFPFLAHLFPTMPDWAGWISFVLLFFAGVGLALTLAMLMSPVSAFVAGIFLDDAAEHIEKINYPDDPPGHAMPVFQALAASLKFLGIVILGNLIALVLLLVPGVNLVAFFVVNGYLLGREFFEFAAMRFLGVEAARAFRRKHAWRVFFAGLVIACFVAIPIVNLATPLFAAALMIHVFKRLNSA</sequence>
<dbReference type="InterPro" id="IPR050480">
    <property type="entry name" value="CysZ-like"/>
</dbReference>
<dbReference type="RefSeq" id="WP_141148083.1">
    <property type="nucleotide sequence ID" value="NZ_VHLG01000002.1"/>
</dbReference>
<reference evidence="11 12" key="1">
    <citation type="submission" date="2019-06" db="EMBL/GenBank/DDBJ databases">
        <authorList>
            <person name="Li M."/>
        </authorList>
    </citation>
    <scope>NUCLEOTIDE SEQUENCE [LARGE SCALE GENOMIC DNA]</scope>
    <source>
        <strain evidence="11 12">BGMRC2036</strain>
    </source>
</reference>
<dbReference type="EMBL" id="VHLG01000002">
    <property type="protein sequence ID" value="TPW32574.1"/>
    <property type="molecule type" value="Genomic_DNA"/>
</dbReference>
<keyword evidence="6 10" id="KW-0812">Transmembrane</keyword>
<comment type="caution">
    <text evidence="11">The sequence shown here is derived from an EMBL/GenBank/DDBJ whole genome shotgun (WGS) entry which is preliminary data.</text>
</comment>
<name>A0A506UGR8_9HYPH</name>
<keyword evidence="3" id="KW-1003">Cell membrane</keyword>
<organism evidence="11 12">
    <name type="scientific">Martelella alba</name>
    <dbReference type="NCBI Taxonomy" id="2590451"/>
    <lineage>
        <taxon>Bacteria</taxon>
        <taxon>Pseudomonadati</taxon>
        <taxon>Pseudomonadota</taxon>
        <taxon>Alphaproteobacteria</taxon>
        <taxon>Hyphomicrobiales</taxon>
        <taxon>Aurantimonadaceae</taxon>
        <taxon>Martelella</taxon>
    </lineage>
</organism>
<keyword evidence="12" id="KW-1185">Reference proteome</keyword>
<dbReference type="AlphaFoldDB" id="A0A506UGR8"/>
<keyword evidence="2" id="KW-0813">Transport</keyword>
<evidence type="ECO:0000256" key="9">
    <source>
        <dbReference type="ARBA" id="ARBA00023136"/>
    </source>
</evidence>
<evidence type="ECO:0000256" key="2">
    <source>
        <dbReference type="ARBA" id="ARBA00022448"/>
    </source>
</evidence>
<dbReference type="NCBIfam" id="NF009407">
    <property type="entry name" value="PRK12768.1"/>
    <property type="match status" value="1"/>
</dbReference>
<evidence type="ECO:0000256" key="4">
    <source>
        <dbReference type="ARBA" id="ARBA00022519"/>
    </source>
</evidence>
<evidence type="ECO:0000256" key="1">
    <source>
        <dbReference type="ARBA" id="ARBA00004141"/>
    </source>
</evidence>
<keyword evidence="4" id="KW-0997">Cell inner membrane</keyword>
<dbReference type="GO" id="GO:0019344">
    <property type="term" value="P:cysteine biosynthetic process"/>
    <property type="evidence" value="ECO:0007669"/>
    <property type="project" value="TreeGrafter"/>
</dbReference>
<dbReference type="InterPro" id="IPR059112">
    <property type="entry name" value="CysZ/EI24"/>
</dbReference>
<dbReference type="GO" id="GO:0005886">
    <property type="term" value="C:plasma membrane"/>
    <property type="evidence" value="ECO:0007669"/>
    <property type="project" value="TreeGrafter"/>
</dbReference>